<name>A0A1K2H9S6_9LACT</name>
<accession>A0A1K2H9S6</accession>
<evidence type="ECO:0000313" key="5">
    <source>
        <dbReference type="Proteomes" id="UP000218979"/>
    </source>
</evidence>
<dbReference type="InterPro" id="IPR006047">
    <property type="entry name" value="GH13_cat_dom"/>
</dbReference>
<sequence>MAVDTSKTLRGQVIYSIFPRNFSAAGTFAAIEPELDRIKALGTDIIWLMPIHPIGKVNRKGALGSPYAIQDYREVNPEYGTKADFVQLTEAIHARGMKVIIDVVYNHTSPDSWLIQHHPEWFYRKPNGDFGNKTGDWTDVKDLDYSLSHDLWEYQIETLQMWAEFVDGFRCDVASLVPLDFWLEARQAVAKVRPDAVWLSESVEESFVSYNRSQGQTALSESEIFQAFDMAYDYDVFEIFNGVLTGKRSLADYAEALTRQTVIYPDNYIKMRYLENHDNFRAAALISDPEKLATWTAFIYFQQGTTQLYAGQEVHAKHIPSLFDADKVDWQTGLDQSDYLARLAEITSAEIFKTGYYTIKADGQALIGKYVLGDEIIVGLFPVQGIGITHLNGKYEDLLTGDIVQSNNGKVAFHQAMILKEI</sequence>
<evidence type="ECO:0000313" key="4">
    <source>
        <dbReference type="Proteomes" id="UP000185655"/>
    </source>
</evidence>
<keyword evidence="5" id="KW-1185">Reference proteome</keyword>
<keyword evidence="3" id="KW-0326">Glycosidase</keyword>
<reference evidence="2 5" key="1">
    <citation type="submission" date="2014-12" db="EMBL/GenBank/DDBJ databases">
        <title>Draft genome sequences of 10 type strains of Lactococcus.</title>
        <authorList>
            <person name="Sun Z."/>
            <person name="Zhong Z."/>
            <person name="Liu W."/>
            <person name="Zhang W."/>
            <person name="Zhang H."/>
        </authorList>
    </citation>
    <scope>NUCLEOTIDE SEQUENCE [LARGE SCALE GENOMIC DNA]</scope>
    <source>
        <strain evidence="2 5">DSM 22330</strain>
    </source>
</reference>
<evidence type="ECO:0000313" key="3">
    <source>
        <dbReference type="EMBL" id="SFZ72922.1"/>
    </source>
</evidence>
<protein>
    <submittedName>
        <fullName evidence="2">Alpha-amylase</fullName>
    </submittedName>
    <submittedName>
        <fullName evidence="3">Glycosidase</fullName>
    </submittedName>
</protein>
<dbReference type="RefSeq" id="WP_031365292.1">
    <property type="nucleotide sequence ID" value="NZ_FPKS01000003.1"/>
</dbReference>
<reference evidence="3 4" key="2">
    <citation type="submission" date="2016-11" db="EMBL/GenBank/DDBJ databases">
        <authorList>
            <person name="Jaros S."/>
            <person name="Januszkiewicz K."/>
            <person name="Wedrychowicz H."/>
        </authorList>
    </citation>
    <scope>NUCLEOTIDE SEQUENCE [LARGE SCALE GENOMIC DNA]</scope>
    <source>
        <strain evidence="3 4">DSM 22330</strain>
    </source>
</reference>
<dbReference type="Proteomes" id="UP000185655">
    <property type="component" value="Unassembled WGS sequence"/>
</dbReference>
<dbReference type="CDD" id="cd11313">
    <property type="entry name" value="AmyAc_arch_bac_AmyA"/>
    <property type="match status" value="1"/>
</dbReference>
<dbReference type="Pfam" id="PF00128">
    <property type="entry name" value="Alpha-amylase"/>
    <property type="match status" value="2"/>
</dbReference>
<dbReference type="EMBL" id="FPKS01000003">
    <property type="protein sequence ID" value="SFZ72922.1"/>
    <property type="molecule type" value="Genomic_DNA"/>
</dbReference>
<proteinExistence type="predicted"/>
<dbReference type="PANTHER" id="PTHR47786:SF2">
    <property type="entry name" value="GLYCOSYL HYDROLASE FAMILY 13 CATALYTIC DOMAIN-CONTAINING PROTEIN"/>
    <property type="match status" value="1"/>
</dbReference>
<evidence type="ECO:0000259" key="1">
    <source>
        <dbReference type="SMART" id="SM00642"/>
    </source>
</evidence>
<dbReference type="STRING" id="1122154.SAMN02746068_00691"/>
<feature type="domain" description="Glycosyl hydrolase family 13 catalytic" evidence="1">
    <location>
        <begin position="16"/>
        <end position="338"/>
    </location>
</feature>
<organism evidence="3 4">
    <name type="scientific">Pseudolactococcus chungangensis CAU 28 = DSM 22330</name>
    <dbReference type="NCBI Taxonomy" id="1122154"/>
    <lineage>
        <taxon>Bacteria</taxon>
        <taxon>Bacillati</taxon>
        <taxon>Bacillota</taxon>
        <taxon>Bacilli</taxon>
        <taxon>Lactobacillales</taxon>
        <taxon>Streptococcaceae</taxon>
        <taxon>Pseudolactococcus</taxon>
    </lineage>
</organism>
<dbReference type="Proteomes" id="UP000218979">
    <property type="component" value="Unassembled WGS sequence"/>
</dbReference>
<evidence type="ECO:0000313" key="2">
    <source>
        <dbReference type="EMBL" id="PCS03937.1"/>
    </source>
</evidence>
<dbReference type="GO" id="GO:0016798">
    <property type="term" value="F:hydrolase activity, acting on glycosyl bonds"/>
    <property type="evidence" value="ECO:0007669"/>
    <property type="project" value="UniProtKB-KW"/>
</dbReference>
<dbReference type="Gene3D" id="3.20.20.80">
    <property type="entry name" value="Glycosidases"/>
    <property type="match status" value="1"/>
</dbReference>
<dbReference type="SUPFAM" id="SSF51445">
    <property type="entry name" value="(Trans)glycosidases"/>
    <property type="match status" value="1"/>
</dbReference>
<dbReference type="OrthoDB" id="9761875at2"/>
<dbReference type="GO" id="GO:0005975">
    <property type="term" value="P:carbohydrate metabolic process"/>
    <property type="evidence" value="ECO:0007669"/>
    <property type="project" value="InterPro"/>
</dbReference>
<dbReference type="EMBL" id="JXJT01000007">
    <property type="protein sequence ID" value="PCS03937.1"/>
    <property type="molecule type" value="Genomic_DNA"/>
</dbReference>
<dbReference type="AlphaFoldDB" id="A0A1K2H9S6"/>
<dbReference type="SMART" id="SM00642">
    <property type="entry name" value="Aamy"/>
    <property type="match status" value="1"/>
</dbReference>
<gene>
    <name evidence="2" type="ORF">RR45_GL001965</name>
    <name evidence="3" type="ORF">SAMN02746068_00691</name>
</gene>
<keyword evidence="3" id="KW-0378">Hydrolase</keyword>
<dbReference type="InterPro" id="IPR017853">
    <property type="entry name" value="GH"/>
</dbReference>
<dbReference type="PANTHER" id="PTHR47786">
    <property type="entry name" value="ALPHA-1,4-GLUCAN:MALTOSE-1-PHOSPHATE MALTOSYLTRANSFERASE"/>
    <property type="match status" value="1"/>
</dbReference>